<sequence length="399" mass="41635">MLDVWTAVSGLTKNSNLTFAATSQAGGISRQTPLPNDTAAKMIASSPEQRKLPAMSQQKAVWLKSKQGSFEVGPAPIPKPGESEVLIKVHSTALNPVDWKIQAWGFLIDNYPAILGGDAAGIVEEVGPGVVNLKKGDRVLTNGVKGNEHATFQQYTLGYADVTAKIPENLSFDQAATIPLGLATAATGFFNADAPSSSVGLFPAWEDGGRGKYAGEPIVVIGGASSVGQYVIQLAKLAGFGPIITTASLRNTESLKGLGATHVLDRNLSKDALIAEVAKIASAPVKVVWDTVSEAETQNVGYAIVASGGTLVIVLNDAVQNKTADKRIVQTLGNTNIPQNRKVGASLYSKLTALLEGGTIKPNPVEVLPNGLEGIIAGLNKLKQGVSYVKLVAHPQDTA</sequence>
<dbReference type="SUPFAM" id="SSF51735">
    <property type="entry name" value="NAD(P)-binding Rossmann-fold domains"/>
    <property type="match status" value="1"/>
</dbReference>
<dbReference type="PANTHER" id="PTHR45348:SF2">
    <property type="entry name" value="ZINC-TYPE ALCOHOL DEHYDROGENASE-LIKE PROTEIN C2E1P3.01"/>
    <property type="match status" value="1"/>
</dbReference>
<dbReference type="Gene3D" id="3.40.50.720">
    <property type="entry name" value="NAD(P)-binding Rossmann-like Domain"/>
    <property type="match status" value="1"/>
</dbReference>
<dbReference type="Proteomes" id="UP000298390">
    <property type="component" value="Unassembled WGS sequence"/>
</dbReference>
<dbReference type="PANTHER" id="PTHR45348">
    <property type="entry name" value="HYPOTHETICAL OXIDOREDUCTASE (EUROFUNG)"/>
    <property type="match status" value="1"/>
</dbReference>
<dbReference type="SUPFAM" id="SSF50129">
    <property type="entry name" value="GroES-like"/>
    <property type="match status" value="1"/>
</dbReference>
<feature type="domain" description="Enoyl reductase (ER)" evidence="1">
    <location>
        <begin position="68"/>
        <end position="393"/>
    </location>
</feature>
<dbReference type="InterPro" id="IPR013154">
    <property type="entry name" value="ADH-like_N"/>
</dbReference>
<dbReference type="InterPro" id="IPR011032">
    <property type="entry name" value="GroES-like_sf"/>
</dbReference>
<dbReference type="SMART" id="SM00829">
    <property type="entry name" value="PKS_ER"/>
    <property type="match status" value="1"/>
</dbReference>
<gene>
    <name evidence="2" type="ORF">EVJ58_g10033</name>
</gene>
<reference evidence="2 3" key="1">
    <citation type="submission" date="2019-01" db="EMBL/GenBank/DDBJ databases">
        <title>Genome sequencing of the rare red list fungi Fomitopsis rosea.</title>
        <authorList>
            <person name="Buettner E."/>
            <person name="Kellner H."/>
        </authorList>
    </citation>
    <scope>NUCLEOTIDE SEQUENCE [LARGE SCALE GENOMIC DNA]</scope>
    <source>
        <strain evidence="2 3">DSM 105464</strain>
    </source>
</reference>
<dbReference type="STRING" id="34475.A0A4Y9XQ31"/>
<dbReference type="InterPro" id="IPR020843">
    <property type="entry name" value="ER"/>
</dbReference>
<evidence type="ECO:0000313" key="3">
    <source>
        <dbReference type="Proteomes" id="UP000298390"/>
    </source>
</evidence>
<dbReference type="CDD" id="cd08249">
    <property type="entry name" value="enoyl_reductase_like"/>
    <property type="match status" value="1"/>
</dbReference>
<dbReference type="Pfam" id="PF00107">
    <property type="entry name" value="ADH_zinc_N"/>
    <property type="match status" value="1"/>
</dbReference>
<dbReference type="GO" id="GO:0016651">
    <property type="term" value="F:oxidoreductase activity, acting on NAD(P)H"/>
    <property type="evidence" value="ECO:0007669"/>
    <property type="project" value="InterPro"/>
</dbReference>
<organism evidence="2 3">
    <name type="scientific">Rhodofomes roseus</name>
    <dbReference type="NCBI Taxonomy" id="34475"/>
    <lineage>
        <taxon>Eukaryota</taxon>
        <taxon>Fungi</taxon>
        <taxon>Dikarya</taxon>
        <taxon>Basidiomycota</taxon>
        <taxon>Agaricomycotina</taxon>
        <taxon>Agaricomycetes</taxon>
        <taxon>Polyporales</taxon>
        <taxon>Rhodofomes</taxon>
    </lineage>
</organism>
<name>A0A4Y9XQ31_9APHY</name>
<dbReference type="Gene3D" id="3.90.180.10">
    <property type="entry name" value="Medium-chain alcohol dehydrogenases, catalytic domain"/>
    <property type="match status" value="1"/>
</dbReference>
<dbReference type="EMBL" id="SEKV01000980">
    <property type="protein sequence ID" value="TFY52414.1"/>
    <property type="molecule type" value="Genomic_DNA"/>
</dbReference>
<comment type="caution">
    <text evidence="2">The sequence shown here is derived from an EMBL/GenBank/DDBJ whole genome shotgun (WGS) entry which is preliminary data.</text>
</comment>
<evidence type="ECO:0000313" key="2">
    <source>
        <dbReference type="EMBL" id="TFY52414.1"/>
    </source>
</evidence>
<protein>
    <recommendedName>
        <fullName evidence="1">Enoyl reductase (ER) domain-containing protein</fullName>
    </recommendedName>
</protein>
<accession>A0A4Y9XQ31</accession>
<dbReference type="Pfam" id="PF08240">
    <property type="entry name" value="ADH_N"/>
    <property type="match status" value="1"/>
</dbReference>
<dbReference type="InterPro" id="IPR013149">
    <property type="entry name" value="ADH-like_C"/>
</dbReference>
<evidence type="ECO:0000259" key="1">
    <source>
        <dbReference type="SMART" id="SM00829"/>
    </source>
</evidence>
<proteinExistence type="predicted"/>
<dbReference type="AlphaFoldDB" id="A0A4Y9XQ31"/>
<dbReference type="InterPro" id="IPR047122">
    <property type="entry name" value="Trans-enoyl_RdTase-like"/>
</dbReference>
<dbReference type="InterPro" id="IPR036291">
    <property type="entry name" value="NAD(P)-bd_dom_sf"/>
</dbReference>